<dbReference type="EMBL" id="CM001880">
    <property type="protein sequence ID" value="EOY00155.1"/>
    <property type="molecule type" value="Genomic_DNA"/>
</dbReference>
<proteinExistence type="predicted"/>
<name>A0A061E5A3_THECC</name>
<reference evidence="1 2" key="1">
    <citation type="journal article" date="2013" name="Genome Biol.">
        <title>The genome sequence of the most widely cultivated cacao type and its use to identify candidate genes regulating pod color.</title>
        <authorList>
            <person name="Motamayor J.C."/>
            <person name="Mockaitis K."/>
            <person name="Schmutz J."/>
            <person name="Haiminen N."/>
            <person name="Iii D.L."/>
            <person name="Cornejo O."/>
            <person name="Findley S.D."/>
            <person name="Zheng P."/>
            <person name="Utro F."/>
            <person name="Royaert S."/>
            <person name="Saski C."/>
            <person name="Jenkins J."/>
            <person name="Podicheti R."/>
            <person name="Zhao M."/>
            <person name="Scheffler B.E."/>
            <person name="Stack J.C."/>
            <person name="Feltus F.A."/>
            <person name="Mustiga G.M."/>
            <person name="Amores F."/>
            <person name="Phillips W."/>
            <person name="Marelli J.P."/>
            <person name="May G.D."/>
            <person name="Shapiro H."/>
            <person name="Ma J."/>
            <person name="Bustamante C.D."/>
            <person name="Schnell R.J."/>
            <person name="Main D."/>
            <person name="Gilbert D."/>
            <person name="Parida L."/>
            <person name="Kuhn D.N."/>
        </authorList>
    </citation>
    <scope>NUCLEOTIDE SEQUENCE [LARGE SCALE GENOMIC DNA]</scope>
    <source>
        <strain evidence="2">cv. Matina 1-6</strain>
    </source>
</reference>
<sequence length="86" mass="10032">MLGYVKIKHGKMLHKNNNNNNLFKRLKLKLLRGPGMFFSFVRDLLCWLGLCPDERSVESECRSDHLGIATRMFWSFSPPHISNKNP</sequence>
<dbReference type="Proteomes" id="UP000026915">
    <property type="component" value="Chromosome 2"/>
</dbReference>
<gene>
    <name evidence="1" type="ORF">TCM_009774</name>
</gene>
<dbReference type="AlphaFoldDB" id="A0A061E5A3"/>
<protein>
    <submittedName>
        <fullName evidence="1">Uncharacterized protein</fullName>
    </submittedName>
</protein>
<dbReference type="Gramene" id="EOY00155">
    <property type="protein sequence ID" value="EOY00155"/>
    <property type="gene ID" value="TCM_009774"/>
</dbReference>
<dbReference type="HOGENOM" id="CLU_2502450_0_0_1"/>
<accession>A0A061E5A3</accession>
<keyword evidence="2" id="KW-1185">Reference proteome</keyword>
<organism evidence="1 2">
    <name type="scientific">Theobroma cacao</name>
    <name type="common">Cacao</name>
    <name type="synonym">Cocoa</name>
    <dbReference type="NCBI Taxonomy" id="3641"/>
    <lineage>
        <taxon>Eukaryota</taxon>
        <taxon>Viridiplantae</taxon>
        <taxon>Streptophyta</taxon>
        <taxon>Embryophyta</taxon>
        <taxon>Tracheophyta</taxon>
        <taxon>Spermatophyta</taxon>
        <taxon>Magnoliopsida</taxon>
        <taxon>eudicotyledons</taxon>
        <taxon>Gunneridae</taxon>
        <taxon>Pentapetalae</taxon>
        <taxon>rosids</taxon>
        <taxon>malvids</taxon>
        <taxon>Malvales</taxon>
        <taxon>Malvaceae</taxon>
        <taxon>Byttnerioideae</taxon>
        <taxon>Theobroma</taxon>
    </lineage>
</organism>
<evidence type="ECO:0000313" key="1">
    <source>
        <dbReference type="EMBL" id="EOY00155.1"/>
    </source>
</evidence>
<evidence type="ECO:0000313" key="2">
    <source>
        <dbReference type="Proteomes" id="UP000026915"/>
    </source>
</evidence>
<dbReference type="InParanoid" id="A0A061E5A3"/>